<gene>
    <name evidence="2" type="ORF">N7458_007642</name>
</gene>
<proteinExistence type="inferred from homology"/>
<keyword evidence="3" id="KW-1185">Reference proteome</keyword>
<protein>
    <submittedName>
        <fullName evidence="2">Uncharacterized protein</fullName>
    </submittedName>
</protein>
<name>A0AAD6G1B2_9EURO</name>
<reference evidence="2" key="1">
    <citation type="submission" date="2022-12" db="EMBL/GenBank/DDBJ databases">
        <authorList>
            <person name="Petersen C."/>
        </authorList>
    </citation>
    <scope>NUCLEOTIDE SEQUENCE</scope>
    <source>
        <strain evidence="2">IBT 16125</strain>
    </source>
</reference>
<dbReference type="Pfam" id="PF01650">
    <property type="entry name" value="Peptidase_C13"/>
    <property type="match status" value="1"/>
</dbReference>
<evidence type="ECO:0000256" key="1">
    <source>
        <dbReference type="ARBA" id="ARBA00009941"/>
    </source>
</evidence>
<dbReference type="Proteomes" id="UP001213681">
    <property type="component" value="Unassembled WGS sequence"/>
</dbReference>
<dbReference type="EMBL" id="JAPVEA010000007">
    <property type="protein sequence ID" value="KAJ5443770.1"/>
    <property type="molecule type" value="Genomic_DNA"/>
</dbReference>
<accession>A0AAD6G1B2</accession>
<comment type="similarity">
    <text evidence="1">Belongs to the peptidase C13 family.</text>
</comment>
<reference evidence="2" key="2">
    <citation type="journal article" date="2023" name="IMA Fungus">
        <title>Comparative genomic study of the Penicillium genus elucidates a diverse pangenome and 15 lateral gene transfer events.</title>
        <authorList>
            <person name="Petersen C."/>
            <person name="Sorensen T."/>
            <person name="Nielsen M.R."/>
            <person name="Sondergaard T.E."/>
            <person name="Sorensen J.L."/>
            <person name="Fitzpatrick D.A."/>
            <person name="Frisvad J.C."/>
            <person name="Nielsen K.L."/>
        </authorList>
    </citation>
    <scope>NUCLEOTIDE SEQUENCE</scope>
    <source>
        <strain evidence="2">IBT 16125</strain>
    </source>
</reference>
<organism evidence="2 3">
    <name type="scientific">Penicillium daleae</name>
    <dbReference type="NCBI Taxonomy" id="63821"/>
    <lineage>
        <taxon>Eukaryota</taxon>
        <taxon>Fungi</taxon>
        <taxon>Dikarya</taxon>
        <taxon>Ascomycota</taxon>
        <taxon>Pezizomycotina</taxon>
        <taxon>Eurotiomycetes</taxon>
        <taxon>Eurotiomycetidae</taxon>
        <taxon>Eurotiales</taxon>
        <taxon>Aspergillaceae</taxon>
        <taxon>Penicillium</taxon>
    </lineage>
</organism>
<evidence type="ECO:0000313" key="3">
    <source>
        <dbReference type="Proteomes" id="UP001213681"/>
    </source>
</evidence>
<dbReference type="AlphaFoldDB" id="A0AAD6G1B2"/>
<evidence type="ECO:0000313" key="2">
    <source>
        <dbReference type="EMBL" id="KAJ5443770.1"/>
    </source>
</evidence>
<sequence length="463" mass="51914">MHVIPQGPKSFTLVVLGVTDPEHGWMFSDFLGICMTYQERGIENDFLSCFPLQDHFLYLANQKSPAFSDIKFGKYGQEGKEIWTYSRAQFCQRKYFWQQVGADQIVTKVKDWITKVQAQAGPADTVQINFKAHGSQNGALRLGSGSLHPVVFSHLLKDFHPQTLVYVVVSACNSGEFIHVFQKAAQPNRIISTSAPQNTSSYADSRSVSDRARNGRFIGAWVAALTTLEIPDCPPRAERATWTLTEHANFVEKRLTRDITPTTPASQIVPPQFWHSSDIDPSQQFEATVLRCMDTKSAPQPPSSNQRIEWPTLNKDILPHLSKRPLTATPPSTDGSSEVVAESAVALAQHEVANCDDRGLVTDLLIHDEMSSQAPDWKSIIRNLWWRGRRQSAIWKLFQALVDKGLINPDCLTVPVDLYGATDDTHFVAKFLYCLSNVQRDSDLVFSGKISLQSSEYNADLEW</sequence>
<comment type="caution">
    <text evidence="2">The sequence shown here is derived from an EMBL/GenBank/DDBJ whole genome shotgun (WGS) entry which is preliminary data.</text>
</comment>
<dbReference type="RefSeq" id="XP_056763850.1">
    <property type="nucleotide sequence ID" value="XM_056911024.1"/>
</dbReference>
<dbReference type="GO" id="GO:0006508">
    <property type="term" value="P:proteolysis"/>
    <property type="evidence" value="ECO:0007669"/>
    <property type="project" value="InterPro"/>
</dbReference>
<dbReference type="Gene3D" id="3.40.50.1460">
    <property type="match status" value="1"/>
</dbReference>
<dbReference type="GO" id="GO:0008233">
    <property type="term" value="F:peptidase activity"/>
    <property type="evidence" value="ECO:0007669"/>
    <property type="project" value="InterPro"/>
</dbReference>
<dbReference type="GeneID" id="81601267"/>
<dbReference type="InterPro" id="IPR001096">
    <property type="entry name" value="Peptidase_C13"/>
</dbReference>